<dbReference type="Pfam" id="PF00291">
    <property type="entry name" value="PALP"/>
    <property type="match status" value="1"/>
</dbReference>
<dbReference type="InterPro" id="IPR037158">
    <property type="entry name" value="Thr_synth_N_sf"/>
</dbReference>
<proteinExistence type="inferred from homology"/>
<dbReference type="NCBIfam" id="TIGR00260">
    <property type="entry name" value="thrC"/>
    <property type="match status" value="1"/>
</dbReference>
<dbReference type="InterPro" id="IPR004450">
    <property type="entry name" value="Thr_synthase-like"/>
</dbReference>
<evidence type="ECO:0000256" key="1">
    <source>
        <dbReference type="ARBA" id="ARBA00001933"/>
    </source>
</evidence>
<evidence type="ECO:0000256" key="2">
    <source>
        <dbReference type="ARBA" id="ARBA00005517"/>
    </source>
</evidence>
<feature type="domain" description="Threonine synthase N-terminal" evidence="6">
    <location>
        <begin position="3"/>
        <end position="79"/>
    </location>
</feature>
<dbReference type="InterPro" id="IPR029144">
    <property type="entry name" value="Thr_synth_N"/>
</dbReference>
<reference evidence="7 8" key="1">
    <citation type="submission" date="2023-07" db="EMBL/GenBank/DDBJ databases">
        <title>The novel representative of Negativicutes class, Anaeroselena agilis gen. nov. sp. nov.</title>
        <authorList>
            <person name="Prokofeva M.I."/>
            <person name="Elcheninov A.G."/>
            <person name="Klyukina A."/>
            <person name="Kublanov I.V."/>
            <person name="Frolov E.N."/>
            <person name="Podosokorskaya O.A."/>
        </authorList>
    </citation>
    <scope>NUCLEOTIDE SEQUENCE [LARGE SCALE GENOMIC DNA]</scope>
    <source>
        <strain evidence="7 8">4137-cl</strain>
    </source>
</reference>
<sequence>MLYHSTRGGREKLTAAAAIKTGIAPDGGLFVPEALPQTDNSYLATLTQLDYRQRAVSILEQFLADYSREEITACVDAAYGAAKFDHPAVAPVVTLDDSTHMLELWHGPTSAFKDMALQILPQLLTRALTKTGERAEIVILVATSGDTGKAALEGFRDVDRTRIVVFFPHEGVSEMQRLQMVTQEGGNVAVVAVRGNFDDTQAGVKRIFGDRSANEQFAAHGFKLSSANSINWGRLLPQIVYYFSAYADLLKMGSLSAGQLVNFVVPTGNFGNILAGYYAKLMGLPVNRLVCAANANNVLTDFLRTGVYDRRRCFHKTLSPSMDILVSSNLERLLYHVTGGDSAQVSAWMGQLNTNGVYRVEGEALAAIQETFWSDWADDRDTTAEIKAVYDRYRYLADPHTAVACRVLKSYRQATGDENAAVVVSTASPFKFNDSVLAALSGPEALAGKSAFAAARELSRLTGSPMPPSLAGLENKAVRHTDVCDPAGMKAMVERALLQE</sequence>
<gene>
    <name evidence="7" type="primary">thrC</name>
    <name evidence="7" type="ORF">Q4T40_04290</name>
</gene>
<dbReference type="InterPro" id="IPR001926">
    <property type="entry name" value="TrpB-like_PALP"/>
</dbReference>
<evidence type="ECO:0000256" key="4">
    <source>
        <dbReference type="NCBIfam" id="TIGR00260"/>
    </source>
</evidence>
<dbReference type="GO" id="GO:0004795">
    <property type="term" value="F:threonine synthase activity"/>
    <property type="evidence" value="ECO:0007669"/>
    <property type="project" value="UniProtKB-EC"/>
</dbReference>
<protein>
    <recommendedName>
        <fullName evidence="4">Threonine synthase</fullName>
        <ecNumber evidence="4">4.2.3.1</ecNumber>
    </recommendedName>
</protein>
<keyword evidence="8" id="KW-1185">Reference proteome</keyword>
<dbReference type="PANTHER" id="PTHR43515">
    <property type="entry name" value="THREONINE SYNTHASE-LIKE 1"/>
    <property type="match status" value="1"/>
</dbReference>
<evidence type="ECO:0000313" key="7">
    <source>
        <dbReference type="EMBL" id="MDT8900462.1"/>
    </source>
</evidence>
<name>A0ABU3NUI2_9FIRM</name>
<comment type="similarity">
    <text evidence="2">Belongs to the threonine synthase family.</text>
</comment>
<dbReference type="Pfam" id="PF24857">
    <property type="entry name" value="THR4_C"/>
    <property type="match status" value="1"/>
</dbReference>
<evidence type="ECO:0000259" key="6">
    <source>
        <dbReference type="Pfam" id="PF14821"/>
    </source>
</evidence>
<keyword evidence="3" id="KW-0663">Pyridoxal phosphate</keyword>
<feature type="domain" description="Tryptophan synthase beta chain-like PALP" evidence="5">
    <location>
        <begin position="105"/>
        <end position="349"/>
    </location>
</feature>
<accession>A0ABU3NUI2</accession>
<keyword evidence="7" id="KW-0456">Lyase</keyword>
<dbReference type="PANTHER" id="PTHR43515:SF1">
    <property type="entry name" value="THREONINE SYNTHASE-LIKE 1"/>
    <property type="match status" value="1"/>
</dbReference>
<comment type="caution">
    <text evidence="7">The sequence shown here is derived from an EMBL/GenBank/DDBJ whole genome shotgun (WGS) entry which is preliminary data.</text>
</comment>
<dbReference type="CDD" id="cd01560">
    <property type="entry name" value="Thr-synth_2"/>
    <property type="match status" value="1"/>
</dbReference>
<dbReference type="EMBL" id="JAUOZS010000001">
    <property type="protein sequence ID" value="MDT8900462.1"/>
    <property type="molecule type" value="Genomic_DNA"/>
</dbReference>
<evidence type="ECO:0000313" key="8">
    <source>
        <dbReference type="Proteomes" id="UP001254848"/>
    </source>
</evidence>
<dbReference type="Pfam" id="PF14821">
    <property type="entry name" value="Thr_synth_N"/>
    <property type="match status" value="1"/>
</dbReference>
<organism evidence="7 8">
    <name type="scientific">Anaeroselena agilis</name>
    <dbReference type="NCBI Taxonomy" id="3063788"/>
    <lineage>
        <taxon>Bacteria</taxon>
        <taxon>Bacillati</taxon>
        <taxon>Bacillota</taxon>
        <taxon>Negativicutes</taxon>
        <taxon>Acetonemataceae</taxon>
        <taxon>Anaeroselena</taxon>
    </lineage>
</organism>
<dbReference type="SUPFAM" id="SSF53686">
    <property type="entry name" value="Tryptophan synthase beta subunit-like PLP-dependent enzymes"/>
    <property type="match status" value="1"/>
</dbReference>
<evidence type="ECO:0000256" key="3">
    <source>
        <dbReference type="ARBA" id="ARBA00022898"/>
    </source>
</evidence>
<dbReference type="Gene3D" id="3.90.1380.10">
    <property type="entry name" value="Threonine synthase, N-terminal domain"/>
    <property type="match status" value="1"/>
</dbReference>
<dbReference type="Gene3D" id="3.40.50.1100">
    <property type="match status" value="2"/>
</dbReference>
<dbReference type="EC" id="4.2.3.1" evidence="4"/>
<dbReference type="InterPro" id="IPR036052">
    <property type="entry name" value="TrpB-like_PALP_sf"/>
</dbReference>
<dbReference type="Proteomes" id="UP001254848">
    <property type="component" value="Unassembled WGS sequence"/>
</dbReference>
<evidence type="ECO:0000259" key="5">
    <source>
        <dbReference type="Pfam" id="PF00291"/>
    </source>
</evidence>
<dbReference type="RefSeq" id="WP_413779007.1">
    <property type="nucleotide sequence ID" value="NZ_JAUOZS010000001.1"/>
</dbReference>
<comment type="cofactor">
    <cofactor evidence="1">
        <name>pyridoxal 5'-phosphate</name>
        <dbReference type="ChEBI" id="CHEBI:597326"/>
    </cofactor>
</comment>